<dbReference type="AlphaFoldDB" id="A0A5J5AKN3"/>
<protein>
    <submittedName>
        <fullName evidence="1">Uncharacterized protein</fullName>
    </submittedName>
</protein>
<evidence type="ECO:0000313" key="2">
    <source>
        <dbReference type="Proteomes" id="UP000325577"/>
    </source>
</evidence>
<dbReference type="Proteomes" id="UP000325577">
    <property type="component" value="Linkage Group LG2"/>
</dbReference>
<name>A0A5J5AKN3_9ASTE</name>
<reference evidence="1 2" key="1">
    <citation type="submission" date="2019-09" db="EMBL/GenBank/DDBJ databases">
        <title>A chromosome-level genome assembly of the Chinese tupelo Nyssa sinensis.</title>
        <authorList>
            <person name="Yang X."/>
            <person name="Kang M."/>
            <person name="Yang Y."/>
            <person name="Xiong H."/>
            <person name="Wang M."/>
            <person name="Zhang Z."/>
            <person name="Wang Z."/>
            <person name="Wu H."/>
            <person name="Ma T."/>
            <person name="Liu J."/>
            <person name="Xi Z."/>
        </authorList>
    </citation>
    <scope>NUCLEOTIDE SEQUENCE [LARGE SCALE GENOMIC DNA]</scope>
    <source>
        <strain evidence="1">J267</strain>
        <tissue evidence="1">Leaf</tissue>
    </source>
</reference>
<gene>
    <name evidence="1" type="ORF">F0562_005876</name>
</gene>
<dbReference type="EMBL" id="CM018043">
    <property type="protein sequence ID" value="KAA8531210.1"/>
    <property type="molecule type" value="Genomic_DNA"/>
</dbReference>
<sequence length="118" mass="13136">MELINLFQLGGLSLYNTNEKSSSALLNAHSSKHCSFPLDLRCSFPLLLRVFLSFVRCFLRSSETRPQATIVVLKLVLQIYDFQMISLNIVSLISGAMSIGDLEERIEAILEEISAAKG</sequence>
<proteinExistence type="predicted"/>
<evidence type="ECO:0000313" key="1">
    <source>
        <dbReference type="EMBL" id="KAA8531210.1"/>
    </source>
</evidence>
<organism evidence="1 2">
    <name type="scientific">Nyssa sinensis</name>
    <dbReference type="NCBI Taxonomy" id="561372"/>
    <lineage>
        <taxon>Eukaryota</taxon>
        <taxon>Viridiplantae</taxon>
        <taxon>Streptophyta</taxon>
        <taxon>Embryophyta</taxon>
        <taxon>Tracheophyta</taxon>
        <taxon>Spermatophyta</taxon>
        <taxon>Magnoliopsida</taxon>
        <taxon>eudicotyledons</taxon>
        <taxon>Gunneridae</taxon>
        <taxon>Pentapetalae</taxon>
        <taxon>asterids</taxon>
        <taxon>Cornales</taxon>
        <taxon>Nyssaceae</taxon>
        <taxon>Nyssa</taxon>
    </lineage>
</organism>
<keyword evidence="2" id="KW-1185">Reference proteome</keyword>
<accession>A0A5J5AKN3</accession>